<dbReference type="OrthoDB" id="6483425at2759"/>
<keyword evidence="13" id="KW-1185">Reference proteome</keyword>
<dbReference type="Gene3D" id="1.10.1380.10">
    <property type="entry name" value="Neutral endopeptidase , domain2"/>
    <property type="match status" value="1"/>
</dbReference>
<dbReference type="GO" id="GO:0046872">
    <property type="term" value="F:metal ion binding"/>
    <property type="evidence" value="ECO:0007669"/>
    <property type="project" value="UniProtKB-KW"/>
</dbReference>
<accession>B7QFU6</accession>
<dbReference type="VEuPathDB" id="VectorBase:ISCI011968"/>
<dbReference type="EC" id="3.4.24.71" evidence="11"/>
<dbReference type="InterPro" id="IPR024079">
    <property type="entry name" value="MetalloPept_cat_dom_sf"/>
</dbReference>
<dbReference type="PaxDb" id="6945-B7QFU6"/>
<dbReference type="PANTHER" id="PTHR11733:SF241">
    <property type="entry name" value="GH26575P-RELATED"/>
    <property type="match status" value="1"/>
</dbReference>
<dbReference type="InterPro" id="IPR000718">
    <property type="entry name" value="Peptidase_M13"/>
</dbReference>
<feature type="transmembrane region" description="Helical" evidence="8">
    <location>
        <begin position="22"/>
        <end position="43"/>
    </location>
</feature>
<keyword evidence="8" id="KW-0812">Transmembrane</keyword>
<proteinExistence type="inferred from homology"/>
<evidence type="ECO:0000256" key="2">
    <source>
        <dbReference type="ARBA" id="ARBA00007357"/>
    </source>
</evidence>
<protein>
    <submittedName>
        <fullName evidence="11 12">Neprilysin, putative</fullName>
        <ecNumber evidence="11">3.4.24.71</ecNumber>
    </submittedName>
</protein>
<comment type="cofactor">
    <cofactor evidence="1">
        <name>Zn(2+)</name>
        <dbReference type="ChEBI" id="CHEBI:29105"/>
    </cofactor>
</comment>
<dbReference type="InParanoid" id="B7QFU6"/>
<evidence type="ECO:0000256" key="5">
    <source>
        <dbReference type="ARBA" id="ARBA00022801"/>
    </source>
</evidence>
<evidence type="ECO:0000259" key="9">
    <source>
        <dbReference type="Pfam" id="PF01431"/>
    </source>
</evidence>
<dbReference type="PANTHER" id="PTHR11733">
    <property type="entry name" value="ZINC METALLOPROTEASE FAMILY M13 NEPRILYSIN-RELATED"/>
    <property type="match status" value="1"/>
</dbReference>
<dbReference type="CDD" id="cd08662">
    <property type="entry name" value="M13"/>
    <property type="match status" value="1"/>
</dbReference>
<evidence type="ECO:0000256" key="1">
    <source>
        <dbReference type="ARBA" id="ARBA00001947"/>
    </source>
</evidence>
<dbReference type="STRING" id="6945.B7QFU6"/>
<dbReference type="EMBL" id="DS928033">
    <property type="protein sequence ID" value="EEC17718.1"/>
    <property type="molecule type" value="Genomic_DNA"/>
</dbReference>
<dbReference type="GO" id="GO:0004222">
    <property type="term" value="F:metalloendopeptidase activity"/>
    <property type="evidence" value="ECO:0000318"/>
    <property type="project" value="GO_Central"/>
</dbReference>
<dbReference type="InterPro" id="IPR008753">
    <property type="entry name" value="Peptidase_M13_N"/>
</dbReference>
<gene>
    <name evidence="11" type="ORF">IscW_ISCW011968</name>
</gene>
<dbReference type="EMBL" id="ABJB010949466">
    <property type="status" value="NOT_ANNOTATED_CDS"/>
    <property type="molecule type" value="Genomic_DNA"/>
</dbReference>
<dbReference type="VEuPathDB" id="VectorBase:ISCW011968"/>
<evidence type="ECO:0000256" key="6">
    <source>
        <dbReference type="ARBA" id="ARBA00022833"/>
    </source>
</evidence>
<dbReference type="PROSITE" id="PS51885">
    <property type="entry name" value="NEPRILYSIN"/>
    <property type="match status" value="1"/>
</dbReference>
<sequence length="712" mass="80416">MEAEAEVAIVERDDDHRNGKTFYFGVGAILFVSATFCAVAFLPRLWPRNLYEMTEVVCASKSCQSVSKLINSSINGHLDPCDDFYTYVCDGWRRSHSLKSSESQRSVFSEVSDRVRFQLHESLLQISGRTTTNTRIRKLALFYQACTKSLTPEGNGVVSIKKFLRRVGMAWPDEDVRKNATDLLELLVTLSMTWNVNVLFSYSIKSLSTGKGVITLGMPSSLVPSQHSEAKMSLYEKLIVSLAFLLGRKNDYSDLSSRLISIERDVARFRNESKVSTAFNVRDLGNLCADFPWQRWMLALNKNLPARIALTPQKSIIVHHPSYIGRLLTYFLNHDSPENINAYLALHVLLKYGQATYDIRHVQEIVIYMGKDVPARDIMNTCQQWMSTLMLDAWNTFVSQALTRPEEIERLSQLVTNVKRVFVDRIRRLSWMDARTRNISIQKASNIALSIPRVADHTSSSNKSSVTLPDLQGDFLEMVCTIVDAVRNDEDLFIGQVIDRSDSVTVHSNVNAVYTYSLNVVNINAALLVLPFYMDDLPVPLNYGGIGTIVAHEIIHGFDASGRLYDDIGEFEDWWSNETSSTYREISACFQEQMQALSPRSGSVTLEENLADNGGVRCAFDAYVFAASQDRKIIQLKGLDSFEEDQLFFLNYCYKFCGVNRDVRPGKRGGESSYPVERLRCNVPLMNLPEFSNAFDCESGAAMNPSERCSAW</sequence>
<comment type="similarity">
    <text evidence="2">Belongs to the peptidase M13 family.</text>
</comment>
<organism>
    <name type="scientific">Ixodes scapularis</name>
    <name type="common">Black-legged tick</name>
    <name type="synonym">Deer tick</name>
    <dbReference type="NCBI Taxonomy" id="6945"/>
    <lineage>
        <taxon>Eukaryota</taxon>
        <taxon>Metazoa</taxon>
        <taxon>Ecdysozoa</taxon>
        <taxon>Arthropoda</taxon>
        <taxon>Chelicerata</taxon>
        <taxon>Arachnida</taxon>
        <taxon>Acari</taxon>
        <taxon>Parasitiformes</taxon>
        <taxon>Ixodida</taxon>
        <taxon>Ixodoidea</taxon>
        <taxon>Ixodidae</taxon>
        <taxon>Ixodinae</taxon>
        <taxon>Ixodes</taxon>
    </lineage>
</organism>
<dbReference type="Pfam" id="PF05649">
    <property type="entry name" value="Peptidase_M13_N"/>
    <property type="match status" value="1"/>
</dbReference>
<evidence type="ECO:0000259" key="10">
    <source>
        <dbReference type="Pfam" id="PF05649"/>
    </source>
</evidence>
<dbReference type="InterPro" id="IPR018497">
    <property type="entry name" value="Peptidase_M13_C"/>
</dbReference>
<evidence type="ECO:0000313" key="13">
    <source>
        <dbReference type="Proteomes" id="UP000001555"/>
    </source>
</evidence>
<reference evidence="11 13" key="1">
    <citation type="submission" date="2008-03" db="EMBL/GenBank/DDBJ databases">
        <title>Annotation of Ixodes scapularis.</title>
        <authorList>
            <consortium name="Ixodes scapularis Genome Project Consortium"/>
            <person name="Caler E."/>
            <person name="Hannick L.I."/>
            <person name="Bidwell S."/>
            <person name="Joardar V."/>
            <person name="Thiagarajan M."/>
            <person name="Amedeo P."/>
            <person name="Galinsky K.J."/>
            <person name="Schobel S."/>
            <person name="Inman J."/>
            <person name="Hostetler J."/>
            <person name="Miller J."/>
            <person name="Hammond M."/>
            <person name="Megy K."/>
            <person name="Lawson D."/>
            <person name="Kodira C."/>
            <person name="Sutton G."/>
            <person name="Meyer J."/>
            <person name="Hill C.A."/>
            <person name="Birren B."/>
            <person name="Nene V."/>
            <person name="Collins F."/>
            <person name="Alarcon-Chaidez F."/>
            <person name="Wikel S."/>
            <person name="Strausberg R."/>
        </authorList>
    </citation>
    <scope>NUCLEOTIDE SEQUENCE [LARGE SCALE GENOMIC DNA]</scope>
    <source>
        <strain evidence="13">Wikel</strain>
        <strain evidence="11">Wikel colony</strain>
    </source>
</reference>
<dbReference type="Proteomes" id="UP000001555">
    <property type="component" value="Unassembled WGS sequence"/>
</dbReference>
<name>B7QFU6_IXOSC</name>
<dbReference type="HOGENOM" id="CLU_006187_4_3_1"/>
<keyword evidence="7" id="KW-0482">Metalloprotease</keyword>
<keyword evidence="3" id="KW-0645">Protease</keyword>
<keyword evidence="4" id="KW-0479">Metal-binding</keyword>
<evidence type="ECO:0000256" key="8">
    <source>
        <dbReference type="SAM" id="Phobius"/>
    </source>
</evidence>
<evidence type="ECO:0000256" key="3">
    <source>
        <dbReference type="ARBA" id="ARBA00022670"/>
    </source>
</evidence>
<keyword evidence="8" id="KW-0472">Membrane</keyword>
<dbReference type="EnsemblMetazoa" id="ISCW011968-RA">
    <property type="protein sequence ID" value="ISCW011968-PA"/>
    <property type="gene ID" value="ISCW011968"/>
</dbReference>
<dbReference type="VEuPathDB" id="VectorBase:ISCP_005149"/>
<dbReference type="AlphaFoldDB" id="B7QFU6"/>
<evidence type="ECO:0000313" key="12">
    <source>
        <dbReference type="EnsemblMetazoa" id="ISCW011968-PA"/>
    </source>
</evidence>
<dbReference type="SUPFAM" id="SSF55486">
    <property type="entry name" value="Metalloproteases ('zincins'), catalytic domain"/>
    <property type="match status" value="1"/>
</dbReference>
<keyword evidence="6" id="KW-0862">Zinc</keyword>
<evidence type="ECO:0000313" key="11">
    <source>
        <dbReference type="EMBL" id="EEC17718.1"/>
    </source>
</evidence>
<keyword evidence="5 11" id="KW-0378">Hydrolase</keyword>
<feature type="domain" description="Peptidase M13 N-terminal" evidence="10">
    <location>
        <begin position="80"/>
        <end position="450"/>
    </location>
</feature>
<keyword evidence="8" id="KW-1133">Transmembrane helix</keyword>
<dbReference type="Gene3D" id="3.40.390.10">
    <property type="entry name" value="Collagenase (Catalytic Domain)"/>
    <property type="match status" value="1"/>
</dbReference>
<dbReference type="Pfam" id="PF01431">
    <property type="entry name" value="Peptidase_M13"/>
    <property type="match status" value="1"/>
</dbReference>
<reference evidence="12" key="2">
    <citation type="submission" date="2020-05" db="UniProtKB">
        <authorList>
            <consortium name="EnsemblMetazoa"/>
        </authorList>
    </citation>
    <scope>IDENTIFICATION</scope>
    <source>
        <strain evidence="12">wikel</strain>
    </source>
</reference>
<evidence type="ECO:0000256" key="4">
    <source>
        <dbReference type="ARBA" id="ARBA00022723"/>
    </source>
</evidence>
<dbReference type="InterPro" id="IPR042089">
    <property type="entry name" value="Peptidase_M13_dom_2"/>
</dbReference>
<evidence type="ECO:0000256" key="7">
    <source>
        <dbReference type="ARBA" id="ARBA00023049"/>
    </source>
</evidence>
<dbReference type="GO" id="GO:0016485">
    <property type="term" value="P:protein processing"/>
    <property type="evidence" value="ECO:0000318"/>
    <property type="project" value="GO_Central"/>
</dbReference>
<dbReference type="GO" id="GO:0005886">
    <property type="term" value="C:plasma membrane"/>
    <property type="evidence" value="ECO:0000318"/>
    <property type="project" value="GO_Central"/>
</dbReference>
<dbReference type="PRINTS" id="PR00786">
    <property type="entry name" value="NEPRILYSIN"/>
</dbReference>
<feature type="domain" description="Peptidase M13 C-terminal" evidence="9">
    <location>
        <begin position="511"/>
        <end position="710"/>
    </location>
</feature>